<keyword evidence="3" id="KW-1185">Reference proteome</keyword>
<dbReference type="AlphaFoldDB" id="A0A4Z1IUD0"/>
<feature type="domain" description="Amidase" evidence="1">
    <location>
        <begin position="38"/>
        <end position="469"/>
    </location>
</feature>
<dbReference type="InterPro" id="IPR023631">
    <property type="entry name" value="Amidase_dom"/>
</dbReference>
<dbReference type="OrthoDB" id="566138at2759"/>
<sequence length="502" mass="53643">MKIFTAQPDSTTNPNVLIATASDLSRLLQDGKASSVQLVDLYLSQIEGHNHRGLKLNAMISTAPKKILLDIARYLDNERAAGHIRGPLHGISVTVKGNICTDVSLGMDTTCGSYALVGSVPQHNAPIVNHVGEVLAPSVERRAKMSSSFKREMSGWKGFGITTGWSAAPAGSSSGSASGVAAGFASLAIATETDGSITQPANRAALFGIKVTVGRASTEGTAPWSALTGSVGSMAKSAQDFAYLVDVILGTNTTPTLNTSWKGQTVGFVDDILWGFSEFICTPDPVLITQREAYMDTKRELIEHGATLHEKVPLTSIDELQLDGDDALDQLCNHDYAKAWEKFLKNFPSSSMKSIADVVKFNKLNAKVTLPAEHPGQQLLESALEDKMPEEKYAEGVSLIREAAKTNGIDKTIHQFGPDVIVGPMDGRIPTIAAAAGCPVGTVPLGYSQTNGRPFGLAVVALANEEHKILQFMTAWDEFTPSHLPPPQLMDWNSPEYSNILA</sequence>
<reference evidence="2 3" key="1">
    <citation type="submission" date="2017-12" db="EMBL/GenBank/DDBJ databases">
        <title>Comparative genomics of Botrytis spp.</title>
        <authorList>
            <person name="Valero-Jimenez C.A."/>
            <person name="Tapia P."/>
            <person name="Veloso J."/>
            <person name="Silva-Moreno E."/>
            <person name="Staats M."/>
            <person name="Valdes J.H."/>
            <person name="Van Kan J.A.L."/>
        </authorList>
    </citation>
    <scope>NUCLEOTIDE SEQUENCE [LARGE SCALE GENOMIC DNA]</scope>
    <source>
        <strain evidence="2 3">MUCL11595</strain>
    </source>
</reference>
<dbReference type="Proteomes" id="UP000297527">
    <property type="component" value="Unassembled WGS sequence"/>
</dbReference>
<evidence type="ECO:0000313" key="2">
    <source>
        <dbReference type="EMBL" id="TGO65068.1"/>
    </source>
</evidence>
<name>A0A4Z1IUD0_9HELO</name>
<accession>A0A4Z1IUD0</accession>
<dbReference type="SUPFAM" id="SSF75304">
    <property type="entry name" value="Amidase signature (AS) enzymes"/>
    <property type="match status" value="1"/>
</dbReference>
<protein>
    <recommendedName>
        <fullName evidence="1">Amidase domain-containing protein</fullName>
    </recommendedName>
</protein>
<comment type="caution">
    <text evidence="2">The sequence shown here is derived from an EMBL/GenBank/DDBJ whole genome shotgun (WGS) entry which is preliminary data.</text>
</comment>
<proteinExistence type="predicted"/>
<dbReference type="Pfam" id="PF01425">
    <property type="entry name" value="Amidase"/>
    <property type="match status" value="1"/>
</dbReference>
<dbReference type="EMBL" id="PQXN01000004">
    <property type="protein sequence ID" value="TGO65068.1"/>
    <property type="molecule type" value="Genomic_DNA"/>
</dbReference>
<dbReference type="PANTHER" id="PTHR42678:SF34">
    <property type="entry name" value="OS04G0183300 PROTEIN"/>
    <property type="match status" value="1"/>
</dbReference>
<dbReference type="Gene3D" id="3.90.1300.10">
    <property type="entry name" value="Amidase signature (AS) domain"/>
    <property type="match status" value="1"/>
</dbReference>
<gene>
    <name evidence="2" type="ORF">BCON_0004g00650</name>
</gene>
<evidence type="ECO:0000259" key="1">
    <source>
        <dbReference type="Pfam" id="PF01425"/>
    </source>
</evidence>
<dbReference type="PANTHER" id="PTHR42678">
    <property type="entry name" value="AMIDASE"/>
    <property type="match status" value="1"/>
</dbReference>
<organism evidence="2 3">
    <name type="scientific">Botryotinia convoluta</name>
    <dbReference type="NCBI Taxonomy" id="54673"/>
    <lineage>
        <taxon>Eukaryota</taxon>
        <taxon>Fungi</taxon>
        <taxon>Dikarya</taxon>
        <taxon>Ascomycota</taxon>
        <taxon>Pezizomycotina</taxon>
        <taxon>Leotiomycetes</taxon>
        <taxon>Helotiales</taxon>
        <taxon>Sclerotiniaceae</taxon>
        <taxon>Botryotinia</taxon>
    </lineage>
</organism>
<evidence type="ECO:0000313" key="3">
    <source>
        <dbReference type="Proteomes" id="UP000297527"/>
    </source>
</evidence>
<dbReference type="InterPro" id="IPR036928">
    <property type="entry name" value="AS_sf"/>
</dbReference>